<sequence>MRILRYTLFLFAIGLISCEQEFDKKEQQSDCCSFQNLPKYPEQVVNINVHNYIPDMGDKVLSSPSHIHTRASEIISETLWDNGFGKTIHAQADESIVLDNLNRYIYPGSILDGASVANQDYKTISVHYKPINVSVSFPAQKVTGVLEKPSLSSCRQLVM</sequence>
<protein>
    <submittedName>
        <fullName evidence="1">Hemolysin</fullName>
    </submittedName>
</protein>
<accession>A0A642C540</accession>
<organism evidence="1 2">
    <name type="scientific">Bacteroides ovatus</name>
    <dbReference type="NCBI Taxonomy" id="28116"/>
    <lineage>
        <taxon>Bacteria</taxon>
        <taxon>Pseudomonadati</taxon>
        <taxon>Bacteroidota</taxon>
        <taxon>Bacteroidia</taxon>
        <taxon>Bacteroidales</taxon>
        <taxon>Bacteroidaceae</taxon>
        <taxon>Bacteroides</taxon>
    </lineage>
</organism>
<comment type="caution">
    <text evidence="1">The sequence shown here is derived from an EMBL/GenBank/DDBJ whole genome shotgun (WGS) entry which is preliminary data.</text>
</comment>
<proteinExistence type="predicted"/>
<dbReference type="EMBL" id="VWFO01000852">
    <property type="protein sequence ID" value="KAA4643185.1"/>
    <property type="molecule type" value="Genomic_DNA"/>
</dbReference>
<dbReference type="InterPro" id="IPR036363">
    <property type="entry name" value="Thiol_cytolysin_ab_sf"/>
</dbReference>
<feature type="non-terminal residue" evidence="1">
    <location>
        <position position="159"/>
    </location>
</feature>
<dbReference type="SUPFAM" id="SSF56978">
    <property type="entry name" value="Perfringolysin"/>
    <property type="match status" value="1"/>
</dbReference>
<dbReference type="Gene3D" id="3.90.840.10">
    <property type="entry name" value="Thiol-activated cytolysin superfamily/Thiol-activated cytolysin, alpha-beta domain"/>
    <property type="match status" value="1"/>
</dbReference>
<dbReference type="Proteomes" id="UP000435985">
    <property type="component" value="Unassembled WGS sequence"/>
</dbReference>
<dbReference type="InterPro" id="IPR036359">
    <property type="entry name" value="Thiol_cytolysin_sf"/>
</dbReference>
<reference evidence="1 2" key="1">
    <citation type="journal article" date="2019" name="Nat. Med.">
        <title>A library of human gut bacterial isolates paired with longitudinal multiomics data enables mechanistic microbiome research.</title>
        <authorList>
            <person name="Poyet M."/>
            <person name="Groussin M."/>
            <person name="Gibbons S.M."/>
            <person name="Avila-Pacheco J."/>
            <person name="Jiang X."/>
            <person name="Kearney S.M."/>
            <person name="Perrotta A.R."/>
            <person name="Berdy B."/>
            <person name="Zhao S."/>
            <person name="Lieberman T.D."/>
            <person name="Swanson P.K."/>
            <person name="Smith M."/>
            <person name="Roesemann S."/>
            <person name="Alexander J.E."/>
            <person name="Rich S.A."/>
            <person name="Livny J."/>
            <person name="Vlamakis H."/>
            <person name="Clish C."/>
            <person name="Bullock K."/>
            <person name="Deik A."/>
            <person name="Scott J."/>
            <person name="Pierce K.A."/>
            <person name="Xavier R.J."/>
            <person name="Alm E.J."/>
        </authorList>
    </citation>
    <scope>NUCLEOTIDE SEQUENCE [LARGE SCALE GENOMIC DNA]</scope>
    <source>
        <strain evidence="1 2">BIOML-A14</strain>
    </source>
</reference>
<gene>
    <name evidence="1" type="ORF">F3B98_34045</name>
</gene>
<dbReference type="PROSITE" id="PS51257">
    <property type="entry name" value="PROKAR_LIPOPROTEIN"/>
    <property type="match status" value="1"/>
</dbReference>
<evidence type="ECO:0000313" key="2">
    <source>
        <dbReference type="Proteomes" id="UP000435985"/>
    </source>
</evidence>
<evidence type="ECO:0000313" key="1">
    <source>
        <dbReference type="EMBL" id="KAA4643185.1"/>
    </source>
</evidence>
<dbReference type="AlphaFoldDB" id="A0A642C540"/>
<name>A0A642C540_BACOV</name>
<dbReference type="GO" id="GO:0015485">
    <property type="term" value="F:cholesterol binding"/>
    <property type="evidence" value="ECO:0007669"/>
    <property type="project" value="InterPro"/>
</dbReference>